<dbReference type="Proteomes" id="UP000799436">
    <property type="component" value="Unassembled WGS sequence"/>
</dbReference>
<gene>
    <name evidence="1" type="ORF">EJ03DRAFT_40266</name>
</gene>
<evidence type="ECO:0000313" key="2">
    <source>
        <dbReference type="Proteomes" id="UP000799436"/>
    </source>
</evidence>
<name>A0A6G1KVT1_9PEZI</name>
<dbReference type="EMBL" id="ML995937">
    <property type="protein sequence ID" value="KAF2764154.1"/>
    <property type="molecule type" value="Genomic_DNA"/>
</dbReference>
<accession>A0A6G1KVT1</accession>
<reference evidence="1" key="1">
    <citation type="journal article" date="2020" name="Stud. Mycol.">
        <title>101 Dothideomycetes genomes: a test case for predicting lifestyles and emergence of pathogens.</title>
        <authorList>
            <person name="Haridas S."/>
            <person name="Albert R."/>
            <person name="Binder M."/>
            <person name="Bloem J."/>
            <person name="Labutti K."/>
            <person name="Salamov A."/>
            <person name="Andreopoulos B."/>
            <person name="Baker S."/>
            <person name="Barry K."/>
            <person name="Bills G."/>
            <person name="Bluhm B."/>
            <person name="Cannon C."/>
            <person name="Castanera R."/>
            <person name="Culley D."/>
            <person name="Daum C."/>
            <person name="Ezra D."/>
            <person name="Gonzalez J."/>
            <person name="Henrissat B."/>
            <person name="Kuo A."/>
            <person name="Liang C."/>
            <person name="Lipzen A."/>
            <person name="Lutzoni F."/>
            <person name="Magnuson J."/>
            <person name="Mondo S."/>
            <person name="Nolan M."/>
            <person name="Ohm R."/>
            <person name="Pangilinan J."/>
            <person name="Park H.-J."/>
            <person name="Ramirez L."/>
            <person name="Alfaro M."/>
            <person name="Sun H."/>
            <person name="Tritt A."/>
            <person name="Yoshinaga Y."/>
            <person name="Zwiers L.-H."/>
            <person name="Turgeon B."/>
            <person name="Goodwin S."/>
            <person name="Spatafora J."/>
            <person name="Crous P."/>
            <person name="Grigoriev I."/>
        </authorList>
    </citation>
    <scope>NUCLEOTIDE SEQUENCE</scope>
    <source>
        <strain evidence="1">CBS 116005</strain>
    </source>
</reference>
<proteinExistence type="predicted"/>
<dbReference type="AlphaFoldDB" id="A0A6G1KVT1"/>
<keyword evidence="2" id="KW-1185">Reference proteome</keyword>
<sequence>MQTGMVSRSPVRKKANYICFSAPRTAFCCRSATRCLKWRHICSRDRSYSSHSIFNQVTICQPKREKPEMDELGDNFSSLRICRCCALPVASMPAPTPSVENQVLTETTRLDATISLVKTIVDSYTVNGRSAAVLLPNERSRRSVKQRGWR</sequence>
<organism evidence="1 2">
    <name type="scientific">Teratosphaeria nubilosa</name>
    <dbReference type="NCBI Taxonomy" id="161662"/>
    <lineage>
        <taxon>Eukaryota</taxon>
        <taxon>Fungi</taxon>
        <taxon>Dikarya</taxon>
        <taxon>Ascomycota</taxon>
        <taxon>Pezizomycotina</taxon>
        <taxon>Dothideomycetes</taxon>
        <taxon>Dothideomycetidae</taxon>
        <taxon>Mycosphaerellales</taxon>
        <taxon>Teratosphaeriaceae</taxon>
        <taxon>Teratosphaeria</taxon>
    </lineage>
</organism>
<protein>
    <submittedName>
        <fullName evidence="1">Uncharacterized protein</fullName>
    </submittedName>
</protein>
<evidence type="ECO:0000313" key="1">
    <source>
        <dbReference type="EMBL" id="KAF2764154.1"/>
    </source>
</evidence>